<sequence length="462" mass="52924">MLLKIAFYSLVVLLALSETGSAINNLPIFQNSQGVPFDEEDIPMDRNTLPKELLDQLEDDEIIDDITVTIDNKQTSVNLRDDDSQEDAGVIHIPTDSAESQRIINEFLSQISREEGLRRSDAAEEDRQGFFNNGFSKEQLLKILGNTQDLEKALPINRGIVKQRVTNGDIDDLTRNIILDEKKLPGVLTEDGKRCVEKVILVEETEYERGMKCHHTFKKKCHLTYITDYDSASEKKCDTSFKKNCHITFKPVPHTEKVKKCRTPLIKECGDEIKGPEVCTTQYENHCETQYKTYELEQDEPNCRMVEELRCKNETIALLHIGGDSSSQPFGVRERCEKWPVQKCELEKKKVTKVHPKTECTKVPKKVCTPSNCKTKPGEEICYEESRTHIQNVPDEECGLQPEENCRMEASLVPRLVPKNNCIKVPKEVCVTTKKNPKKVSKPIVKNWCYRPEDLKKHENDL</sequence>
<feature type="chain" id="PRO_5005489033" evidence="1">
    <location>
        <begin position="23"/>
        <end position="462"/>
    </location>
</feature>
<feature type="signal peptide" evidence="1">
    <location>
        <begin position="1"/>
        <end position="22"/>
    </location>
</feature>
<proteinExistence type="predicted"/>
<dbReference type="EMBL" id="HACA01023354">
    <property type="protein sequence ID" value="CDW40715.1"/>
    <property type="molecule type" value="Transcribed_RNA"/>
</dbReference>
<evidence type="ECO:0000256" key="1">
    <source>
        <dbReference type="SAM" id="SignalP"/>
    </source>
</evidence>
<reference evidence="2" key="1">
    <citation type="submission" date="2014-05" db="EMBL/GenBank/DDBJ databases">
        <authorList>
            <person name="Chronopoulou M."/>
        </authorList>
    </citation>
    <scope>NUCLEOTIDE SEQUENCE</scope>
    <source>
        <tissue evidence="2">Whole organism</tissue>
    </source>
</reference>
<accession>A0A0K2URL0</accession>
<protein>
    <submittedName>
        <fullName evidence="2">Uncharacterized protein</fullName>
    </submittedName>
</protein>
<evidence type="ECO:0000313" key="2">
    <source>
        <dbReference type="EMBL" id="CDW40715.1"/>
    </source>
</evidence>
<organism evidence="2">
    <name type="scientific">Lepeophtheirus salmonis</name>
    <name type="common">Salmon louse</name>
    <name type="synonym">Caligus salmonis</name>
    <dbReference type="NCBI Taxonomy" id="72036"/>
    <lineage>
        <taxon>Eukaryota</taxon>
        <taxon>Metazoa</taxon>
        <taxon>Ecdysozoa</taxon>
        <taxon>Arthropoda</taxon>
        <taxon>Crustacea</taxon>
        <taxon>Multicrustacea</taxon>
        <taxon>Hexanauplia</taxon>
        <taxon>Copepoda</taxon>
        <taxon>Siphonostomatoida</taxon>
        <taxon>Caligidae</taxon>
        <taxon>Lepeophtheirus</taxon>
    </lineage>
</organism>
<keyword evidence="1" id="KW-0732">Signal</keyword>
<name>A0A0K2URL0_LEPSM</name>
<dbReference type="AlphaFoldDB" id="A0A0K2URL0"/>